<proteinExistence type="predicted"/>
<dbReference type="EMBL" id="JAABOE010000161">
    <property type="protein sequence ID" value="KAF3160581.1"/>
    <property type="molecule type" value="Genomic_DNA"/>
</dbReference>
<sequence length="127" mass="14698">AKLRRKDWKQGRTPTNIMTNSDSCNGFALGRMMFPEMTLGAQGTDGGGSQEPTLALVSSTFEYPQRRDIIFTYINYSEIGNWLIEYLLGYKDESEYEYEDEYEYEHEYECEDEDETGSPARARSIVE</sequence>
<reference evidence="2 3" key="1">
    <citation type="submission" date="2019-06" db="EMBL/GenBank/DDBJ databases">
        <authorList>
            <person name="Palmer J.M."/>
        </authorList>
    </citation>
    <scope>NUCLEOTIDE SEQUENCE [LARGE SCALE GENOMIC DNA]</scope>
    <source>
        <strain evidence="2 3">TWF788</strain>
    </source>
</reference>
<evidence type="ECO:0000256" key="1">
    <source>
        <dbReference type="SAM" id="MobiDB-lite"/>
    </source>
</evidence>
<dbReference type="AlphaFoldDB" id="A0A7C8PB20"/>
<comment type="caution">
    <text evidence="2">The sequence shown here is derived from an EMBL/GenBank/DDBJ whole genome shotgun (WGS) entry which is preliminary data.</text>
</comment>
<gene>
    <name evidence="2" type="ORF">TWF788_003044</name>
</gene>
<protein>
    <submittedName>
        <fullName evidence="2">Uncharacterized protein</fullName>
    </submittedName>
</protein>
<name>A0A7C8PB20_ORBOL</name>
<feature type="compositionally biased region" description="Acidic residues" evidence="1">
    <location>
        <begin position="104"/>
        <end position="116"/>
    </location>
</feature>
<evidence type="ECO:0000313" key="3">
    <source>
        <dbReference type="Proteomes" id="UP000479691"/>
    </source>
</evidence>
<dbReference type="Proteomes" id="UP000479691">
    <property type="component" value="Unassembled WGS sequence"/>
</dbReference>
<feature type="non-terminal residue" evidence="2">
    <location>
        <position position="1"/>
    </location>
</feature>
<evidence type="ECO:0000313" key="2">
    <source>
        <dbReference type="EMBL" id="KAF3160581.1"/>
    </source>
</evidence>
<accession>A0A7C8PB20</accession>
<organism evidence="2 3">
    <name type="scientific">Orbilia oligospora</name>
    <name type="common">Nematode-trapping fungus</name>
    <name type="synonym">Arthrobotrys oligospora</name>
    <dbReference type="NCBI Taxonomy" id="2813651"/>
    <lineage>
        <taxon>Eukaryota</taxon>
        <taxon>Fungi</taxon>
        <taxon>Dikarya</taxon>
        <taxon>Ascomycota</taxon>
        <taxon>Pezizomycotina</taxon>
        <taxon>Orbiliomycetes</taxon>
        <taxon>Orbiliales</taxon>
        <taxon>Orbiliaceae</taxon>
        <taxon>Orbilia</taxon>
    </lineage>
</organism>
<feature type="region of interest" description="Disordered" evidence="1">
    <location>
        <begin position="104"/>
        <end position="127"/>
    </location>
</feature>